<evidence type="ECO:0000313" key="3">
    <source>
        <dbReference type="Proteomes" id="UP000310477"/>
    </source>
</evidence>
<feature type="chain" id="PRO_5020692937" evidence="1">
    <location>
        <begin position="21"/>
        <end position="119"/>
    </location>
</feature>
<protein>
    <submittedName>
        <fullName evidence="2">Uncharacterized protein</fullName>
    </submittedName>
</protein>
<evidence type="ECO:0000313" key="2">
    <source>
        <dbReference type="EMBL" id="TKB99550.1"/>
    </source>
</evidence>
<comment type="caution">
    <text evidence="2">The sequence shown here is derived from an EMBL/GenBank/DDBJ whole genome shotgun (WGS) entry which is preliminary data.</text>
</comment>
<sequence>MRFLTTCLLLFCFQSFVVCTAEDGTLAFVQEAFQNKEVVKKSSSISNKQKLTQTFNRSFVIVDIANQPIVKLTYIVNFYARKEGIEIYSALKTALSYGCFLKKHYSFILNHLYPKHTFW</sequence>
<accession>A0A4U1C523</accession>
<reference evidence="2 3" key="1">
    <citation type="submission" date="2019-04" db="EMBL/GenBank/DDBJ databases">
        <title>Pedobacter sp. AR-2-6 sp. nov., isolated from Arctic soil.</title>
        <authorList>
            <person name="Dahal R.H."/>
            <person name="Kim D.-U."/>
        </authorList>
    </citation>
    <scope>NUCLEOTIDE SEQUENCE [LARGE SCALE GENOMIC DNA]</scope>
    <source>
        <strain evidence="2 3">AR-2-6</strain>
    </source>
</reference>
<dbReference type="Proteomes" id="UP000310477">
    <property type="component" value="Unassembled WGS sequence"/>
</dbReference>
<name>A0A4U1C523_9SPHI</name>
<keyword evidence="3" id="KW-1185">Reference proteome</keyword>
<dbReference type="AlphaFoldDB" id="A0A4U1C523"/>
<feature type="signal peptide" evidence="1">
    <location>
        <begin position="1"/>
        <end position="20"/>
    </location>
</feature>
<keyword evidence="1" id="KW-0732">Signal</keyword>
<proteinExistence type="predicted"/>
<evidence type="ECO:0000256" key="1">
    <source>
        <dbReference type="SAM" id="SignalP"/>
    </source>
</evidence>
<organism evidence="2 3">
    <name type="scientific">Pedobacter cryotolerans</name>
    <dbReference type="NCBI Taxonomy" id="2571270"/>
    <lineage>
        <taxon>Bacteria</taxon>
        <taxon>Pseudomonadati</taxon>
        <taxon>Bacteroidota</taxon>
        <taxon>Sphingobacteriia</taxon>
        <taxon>Sphingobacteriales</taxon>
        <taxon>Sphingobacteriaceae</taxon>
        <taxon>Pedobacter</taxon>
    </lineage>
</organism>
<dbReference type="EMBL" id="SWBO01000006">
    <property type="protein sequence ID" value="TKB99550.1"/>
    <property type="molecule type" value="Genomic_DNA"/>
</dbReference>
<dbReference type="OrthoDB" id="764938at2"/>
<gene>
    <name evidence="2" type="ORF">FA045_11570</name>
</gene>
<dbReference type="RefSeq" id="WP_136877243.1">
    <property type="nucleotide sequence ID" value="NZ_SWBO01000006.1"/>
</dbReference>